<evidence type="ECO:0000313" key="3">
    <source>
        <dbReference type="Proteomes" id="UP000290909"/>
    </source>
</evidence>
<evidence type="ECO:0000313" key="2">
    <source>
        <dbReference type="EMBL" id="VEU82589.1"/>
    </source>
</evidence>
<dbReference type="PANTHER" id="PTHR46434">
    <property type="entry name" value="GENETIC INTERACTOR OF PROHIBITINS 3, MITOCHONDRIAL"/>
    <property type="match status" value="1"/>
</dbReference>
<accession>A0A449BJF3</accession>
<dbReference type="Gene3D" id="3.40.50.300">
    <property type="entry name" value="P-loop containing nucleotide triphosphate hydrolases"/>
    <property type="match status" value="1"/>
</dbReference>
<dbReference type="AlphaFoldDB" id="A0A449BJF3"/>
<protein>
    <submittedName>
        <fullName evidence="2">GTPase YqeH</fullName>
    </submittedName>
</protein>
<dbReference type="InterPro" id="IPR050896">
    <property type="entry name" value="Mito_lipid_metab_GTPase"/>
</dbReference>
<feature type="domain" description="G" evidence="1">
    <location>
        <begin position="153"/>
        <end position="206"/>
    </location>
</feature>
<dbReference type="KEGG" id="ahk:NCTC10172_00606"/>
<dbReference type="SUPFAM" id="SSF52540">
    <property type="entry name" value="P-loop containing nucleoside triphosphate hydrolases"/>
    <property type="match status" value="1"/>
</dbReference>
<dbReference type="Proteomes" id="UP000290909">
    <property type="component" value="Chromosome"/>
</dbReference>
<dbReference type="STRING" id="1408416.GCA_000702765_00878"/>
<dbReference type="PANTHER" id="PTHR46434:SF1">
    <property type="entry name" value="GENETIC INTERACTOR OF PROHIBITINS 3, MITOCHONDRIAL"/>
    <property type="match status" value="1"/>
</dbReference>
<keyword evidence="3" id="KW-1185">Reference proteome</keyword>
<gene>
    <name evidence="2" type="primary">yqeH</name>
    <name evidence="2" type="ORF">NCTC10172_00606</name>
</gene>
<dbReference type="InterPro" id="IPR006073">
    <property type="entry name" value="GTP-bd"/>
</dbReference>
<dbReference type="EMBL" id="LR215050">
    <property type="protein sequence ID" value="VEU82589.1"/>
    <property type="molecule type" value="Genomic_DNA"/>
</dbReference>
<dbReference type="InterPro" id="IPR027417">
    <property type="entry name" value="P-loop_NTPase"/>
</dbReference>
<organism evidence="2 3">
    <name type="scientific">Acholeplasma hippikon</name>
    <dbReference type="NCBI Taxonomy" id="264636"/>
    <lineage>
        <taxon>Bacteria</taxon>
        <taxon>Bacillati</taxon>
        <taxon>Mycoplasmatota</taxon>
        <taxon>Mollicutes</taxon>
        <taxon>Acholeplasmatales</taxon>
        <taxon>Acholeplasmataceae</taxon>
        <taxon>Acholeplasma</taxon>
    </lineage>
</organism>
<reference evidence="2 3" key="1">
    <citation type="submission" date="2019-01" db="EMBL/GenBank/DDBJ databases">
        <authorList>
            <consortium name="Pathogen Informatics"/>
        </authorList>
    </citation>
    <scope>NUCLEOTIDE SEQUENCE [LARGE SCALE GENOMIC DNA]</scope>
    <source>
        <strain evidence="2 3">NCTC10172</strain>
    </source>
</reference>
<proteinExistence type="predicted"/>
<sequence length="348" mass="39381">MQKSMNRCIGCGAAIQSHDKEAVGYAKSSDQVFCQNCFRLMHYGKAEGHFHPDELPTFKKDSLIVVVSSVLYLDTLLTSPVKRLNDDYKVIYLINQIDLLPDATSKSILLGNIKKRFKEFRVAYDEIILMSAINPYDIEELKSYILNKRYEDVYLIGLQNSGKTTIFKSLTGNKDAIVLPKAALTQTILSGKLENVNIYDTPGLYQSGYLHEFLPYDVYKEILPTKQFKPRNGILETDDAILIGGILGLSVIKGTVKSVLYVKDNVKHQLSKADKALSILEKNQVFDVVFEKYGYKDYVLKDDKKYQITMADFGILQVTGPATVRVIAHPKLHVSLTEGFFRWLIKSI</sequence>
<name>A0A449BJF3_9MOLU</name>
<dbReference type="Pfam" id="PF01926">
    <property type="entry name" value="MMR_HSR1"/>
    <property type="match status" value="1"/>
</dbReference>
<dbReference type="GO" id="GO:0005525">
    <property type="term" value="F:GTP binding"/>
    <property type="evidence" value="ECO:0007669"/>
    <property type="project" value="InterPro"/>
</dbReference>
<evidence type="ECO:0000259" key="1">
    <source>
        <dbReference type="Pfam" id="PF01926"/>
    </source>
</evidence>